<evidence type="ECO:0000313" key="3">
    <source>
        <dbReference type="Proteomes" id="UP000009374"/>
    </source>
</evidence>
<dbReference type="AlphaFoldDB" id="C6HUD5"/>
<name>C6HUD5_9BACT</name>
<dbReference type="Gene3D" id="3.10.450.50">
    <property type="match status" value="1"/>
</dbReference>
<dbReference type="Proteomes" id="UP000009374">
    <property type="component" value="Unassembled WGS sequence"/>
</dbReference>
<evidence type="ECO:0000313" key="2">
    <source>
        <dbReference type="EMBL" id="EES53774.1"/>
    </source>
</evidence>
<keyword evidence="3" id="KW-1185">Reference proteome</keyword>
<organism evidence="2 3">
    <name type="scientific">Leptospirillum ferrodiazotrophum</name>
    <dbReference type="NCBI Taxonomy" id="412449"/>
    <lineage>
        <taxon>Bacteria</taxon>
        <taxon>Pseudomonadati</taxon>
        <taxon>Nitrospirota</taxon>
        <taxon>Nitrospiria</taxon>
        <taxon>Nitrospirales</taxon>
        <taxon>Nitrospiraceae</taxon>
        <taxon>Leptospirillum</taxon>
    </lineage>
</organism>
<feature type="domain" description="Calcium/calmodulin-dependent protein kinase II association-domain" evidence="1">
    <location>
        <begin position="10"/>
        <end position="123"/>
    </location>
</feature>
<accession>C6HUD5</accession>
<evidence type="ECO:0000259" key="1">
    <source>
        <dbReference type="Pfam" id="PF08332"/>
    </source>
</evidence>
<gene>
    <name evidence="2" type="ORF">UBAL3_49470005a</name>
</gene>
<proteinExistence type="predicted"/>
<sequence>MNDEKDVARTIIALERAALDRWGKGNPSGYLEISAPDVVYFDPFLERRLDGLEALTRYYETLRGKIRIDRDEFINPKVQVCGDAAVLTFNLVSQVGEAQMRWNCTEVFQRRGGRWLIIQTHWSITQHLK</sequence>
<dbReference type="Pfam" id="PF08332">
    <property type="entry name" value="CaMKII_AD"/>
    <property type="match status" value="1"/>
</dbReference>
<dbReference type="EMBL" id="GG693854">
    <property type="protein sequence ID" value="EES53774.1"/>
    <property type="molecule type" value="Genomic_DNA"/>
</dbReference>
<dbReference type="InterPro" id="IPR013543">
    <property type="entry name" value="Ca/CaM-dep_prot_kinase-assoc"/>
</dbReference>
<protein>
    <recommendedName>
        <fullName evidence="1">Calcium/calmodulin-dependent protein kinase II association-domain domain-containing protein</fullName>
    </recommendedName>
</protein>
<dbReference type="GO" id="GO:0005516">
    <property type="term" value="F:calmodulin binding"/>
    <property type="evidence" value="ECO:0007669"/>
    <property type="project" value="InterPro"/>
</dbReference>
<reference evidence="2 3" key="1">
    <citation type="journal article" date="2009" name="Appl. Environ. Microbiol.">
        <title>Community genomic and proteomic analyses of chemoautotrophic iron-oxidizing "Leptospirillum rubarum" (Group II) and "Leptospirillum ferrodiazotrophum" (Group III) bacteria in acid mine drainage biofilms.</title>
        <authorList>
            <person name="Goltsman D.S."/>
            <person name="Denef V.J."/>
            <person name="Singer S.W."/>
            <person name="VerBerkmoes N.C."/>
            <person name="Lefsrud M."/>
            <person name="Mueller R.S."/>
            <person name="Dick G.J."/>
            <person name="Sun C.L."/>
            <person name="Wheeler K.E."/>
            <person name="Zemla A."/>
            <person name="Baker B.J."/>
            <person name="Hauser L."/>
            <person name="Land M."/>
            <person name="Shah M.B."/>
            <person name="Thelen M.P."/>
            <person name="Hettich R.L."/>
            <person name="Banfield J.F."/>
        </authorList>
    </citation>
    <scope>NUCLEOTIDE SEQUENCE [LARGE SCALE GENOMIC DNA]</scope>
</reference>
<dbReference type="GO" id="GO:0004683">
    <property type="term" value="F:calcium/calmodulin-dependent protein kinase activity"/>
    <property type="evidence" value="ECO:0007669"/>
    <property type="project" value="InterPro"/>
</dbReference>
<dbReference type="SUPFAM" id="SSF54427">
    <property type="entry name" value="NTF2-like"/>
    <property type="match status" value="1"/>
</dbReference>
<dbReference type="InterPro" id="IPR032710">
    <property type="entry name" value="NTF2-like_dom_sf"/>
</dbReference>